<dbReference type="Gene3D" id="2.160.10.10">
    <property type="entry name" value="Hexapeptide repeat proteins"/>
    <property type="match status" value="1"/>
</dbReference>
<name>A0A8J7RKF0_9BACT</name>
<dbReference type="InterPro" id="IPR005836">
    <property type="entry name" value="ADP_Glu_pyroP_CS"/>
</dbReference>
<keyword evidence="2" id="KW-0321">Glycogen metabolism</keyword>
<protein>
    <recommendedName>
        <fullName evidence="8">Glucose-1-phosphate adenylyltransferase</fullName>
        <ecNumber evidence="8">2.7.7.27</ecNumber>
    </recommendedName>
</protein>
<dbReference type="CDD" id="cd04651">
    <property type="entry name" value="LbH_G1P_AT_C"/>
    <property type="match status" value="1"/>
</dbReference>
<dbReference type="Pfam" id="PF00483">
    <property type="entry name" value="NTP_transferase"/>
    <property type="match status" value="1"/>
</dbReference>
<proteinExistence type="inferred from homology"/>
<evidence type="ECO:0000256" key="5">
    <source>
        <dbReference type="ARBA" id="ARBA00022741"/>
    </source>
</evidence>
<gene>
    <name evidence="10" type="ORF">NATSA_07230</name>
</gene>
<dbReference type="AlphaFoldDB" id="A0A8J7RKF0"/>
<dbReference type="NCBIfam" id="TIGR02091">
    <property type="entry name" value="glgC"/>
    <property type="match status" value="1"/>
</dbReference>
<keyword evidence="6" id="KW-0067">ATP-binding</keyword>
<organism evidence="10 11">
    <name type="scientific">Natronogracilivirga saccharolytica</name>
    <dbReference type="NCBI Taxonomy" id="2812953"/>
    <lineage>
        <taxon>Bacteria</taxon>
        <taxon>Pseudomonadati</taxon>
        <taxon>Balneolota</taxon>
        <taxon>Balneolia</taxon>
        <taxon>Balneolales</taxon>
        <taxon>Cyclonatronaceae</taxon>
        <taxon>Natronogracilivirga</taxon>
    </lineage>
</organism>
<keyword evidence="3 10" id="KW-0808">Transferase</keyword>
<dbReference type="RefSeq" id="WP_210511348.1">
    <property type="nucleotide sequence ID" value="NZ_JAFIDN010000004.1"/>
</dbReference>
<dbReference type="PROSITE" id="PS00809">
    <property type="entry name" value="ADP_GLC_PYROPHOSPH_2"/>
    <property type="match status" value="1"/>
</dbReference>
<evidence type="ECO:0000256" key="8">
    <source>
        <dbReference type="NCBIfam" id="TIGR02091"/>
    </source>
</evidence>
<comment type="similarity">
    <text evidence="1">Belongs to the bacterial/plant glucose-1-phosphate adenylyltransferase family.</text>
</comment>
<dbReference type="GO" id="GO:0008878">
    <property type="term" value="F:glucose-1-phosphate adenylyltransferase activity"/>
    <property type="evidence" value="ECO:0007669"/>
    <property type="project" value="UniProtKB-UniRule"/>
</dbReference>
<dbReference type="EC" id="2.7.7.27" evidence="8"/>
<evidence type="ECO:0000256" key="2">
    <source>
        <dbReference type="ARBA" id="ARBA00022600"/>
    </source>
</evidence>
<evidence type="ECO:0000313" key="11">
    <source>
        <dbReference type="Proteomes" id="UP000673975"/>
    </source>
</evidence>
<dbReference type="PANTHER" id="PTHR43523">
    <property type="entry name" value="GLUCOSE-1-PHOSPHATE ADENYLYLTRANSFERASE-RELATED"/>
    <property type="match status" value="1"/>
</dbReference>
<evidence type="ECO:0000256" key="1">
    <source>
        <dbReference type="ARBA" id="ARBA00010443"/>
    </source>
</evidence>
<reference evidence="10" key="1">
    <citation type="submission" date="2021-02" db="EMBL/GenBank/DDBJ databases">
        <title>Natronogracilivirga saccharolytica gen. nov. sp. nov. a new anaerobic, haloalkiliphilic carbohydrate-fermenting bacterium from soda lake and proposing of Cyclonatronumiaceae fam. nov. in the phylum Balneolaeota.</title>
        <authorList>
            <person name="Zhilina T.N."/>
            <person name="Sorokin D.Y."/>
            <person name="Zavarzina D.G."/>
            <person name="Toshchakov S.V."/>
            <person name="Kublanov I.V."/>
        </authorList>
    </citation>
    <scope>NUCLEOTIDE SEQUENCE</scope>
    <source>
        <strain evidence="10">Z-1702</strain>
    </source>
</reference>
<dbReference type="InterPro" id="IPR011004">
    <property type="entry name" value="Trimer_LpxA-like_sf"/>
</dbReference>
<dbReference type="NCBIfam" id="NF002772">
    <property type="entry name" value="PRK02862.1"/>
    <property type="match status" value="1"/>
</dbReference>
<evidence type="ECO:0000256" key="4">
    <source>
        <dbReference type="ARBA" id="ARBA00022695"/>
    </source>
</evidence>
<dbReference type="InterPro" id="IPR011831">
    <property type="entry name" value="ADP-Glc_PPase"/>
</dbReference>
<comment type="caution">
    <text evidence="10">The sequence shown here is derived from an EMBL/GenBank/DDBJ whole genome shotgun (WGS) entry which is preliminary data.</text>
</comment>
<keyword evidence="4 10" id="KW-0548">Nucleotidyltransferase</keyword>
<dbReference type="SUPFAM" id="SSF51161">
    <property type="entry name" value="Trimeric LpxA-like enzymes"/>
    <property type="match status" value="1"/>
</dbReference>
<dbReference type="PROSITE" id="PS00810">
    <property type="entry name" value="ADP_GLC_PYROPHOSPH_3"/>
    <property type="match status" value="1"/>
</dbReference>
<accession>A0A8J7RKF0</accession>
<dbReference type="InterPro" id="IPR005835">
    <property type="entry name" value="NTP_transferase_dom"/>
</dbReference>
<keyword evidence="11" id="KW-1185">Reference proteome</keyword>
<dbReference type="SUPFAM" id="SSF53448">
    <property type="entry name" value="Nucleotide-diphospho-sugar transferases"/>
    <property type="match status" value="1"/>
</dbReference>
<dbReference type="EMBL" id="JAFIDN010000004">
    <property type="protein sequence ID" value="MBP3192450.1"/>
    <property type="molecule type" value="Genomic_DNA"/>
</dbReference>
<dbReference type="CDD" id="cd02508">
    <property type="entry name" value="ADP_Glucose_PP"/>
    <property type="match status" value="1"/>
</dbReference>
<keyword evidence="7" id="KW-0119">Carbohydrate metabolism</keyword>
<sequence length="423" mass="46723">MMGSTIAVILGGGAGSRLFPLTKSRSKPAVPVGGKYRLVDIPISNCLHSDIRKIYVLTQFNSASLNQHVKNTFHFDNFSSGFVDILAAEQTPSSHQWFQGTADAVRQTFRYLQNHRADKILILSGDQLYQMDYRKMMQAHDEAGAEVTIGTIPVTASDATGFGIMKTAENGLITSFIEKPAHDQLQDWKSSVSDDLRSQGKEYLASMGIYVFNIDTLKNLILENPEAVDFGKEIIPKAIESEMPVASYKYTGYWTDIGTIRSFYDANLELADPLPQFDLYAPGKRIFTRARLLPPSKMYGTKVDRSVIAEGCIIDADTIEHSIVGIRSRVGEGTIIRDAIVMGSDFYPTLEELEESTPDYPAMGVGSNCHIERAIIDKNARIGNNVRIIGGDHLEEVKNENYSIIDGIVVVEKNGVIKDGTVI</sequence>
<evidence type="ECO:0000313" key="10">
    <source>
        <dbReference type="EMBL" id="MBP3192450.1"/>
    </source>
</evidence>
<evidence type="ECO:0000256" key="6">
    <source>
        <dbReference type="ARBA" id="ARBA00022840"/>
    </source>
</evidence>
<dbReference type="GO" id="GO:0005524">
    <property type="term" value="F:ATP binding"/>
    <property type="evidence" value="ECO:0007669"/>
    <property type="project" value="UniProtKB-KW"/>
</dbReference>
<evidence type="ECO:0000256" key="3">
    <source>
        <dbReference type="ARBA" id="ARBA00022679"/>
    </source>
</evidence>
<dbReference type="Gene3D" id="3.90.550.10">
    <property type="entry name" value="Spore Coat Polysaccharide Biosynthesis Protein SpsA, Chain A"/>
    <property type="match status" value="1"/>
</dbReference>
<feature type="domain" description="Nucleotidyl transferase" evidence="9">
    <location>
        <begin position="7"/>
        <end position="271"/>
    </location>
</feature>
<evidence type="ECO:0000256" key="7">
    <source>
        <dbReference type="ARBA" id="ARBA00023277"/>
    </source>
</evidence>
<dbReference type="Proteomes" id="UP000673975">
    <property type="component" value="Unassembled WGS sequence"/>
</dbReference>
<dbReference type="GO" id="GO:0005978">
    <property type="term" value="P:glycogen biosynthetic process"/>
    <property type="evidence" value="ECO:0007669"/>
    <property type="project" value="UniProtKB-UniRule"/>
</dbReference>
<dbReference type="PANTHER" id="PTHR43523:SF12">
    <property type="entry name" value="GLUCOSE-1-PHOSPHATE ADENYLYLTRANSFERASE LARGE SUBUNIT 1, CHLOROPLASTIC-RELATED"/>
    <property type="match status" value="1"/>
</dbReference>
<dbReference type="PROSITE" id="PS00808">
    <property type="entry name" value="ADP_GLC_PYROPHOSPH_1"/>
    <property type="match status" value="1"/>
</dbReference>
<dbReference type="Pfam" id="PF25247">
    <property type="entry name" value="LbH_GLGC"/>
    <property type="match status" value="1"/>
</dbReference>
<keyword evidence="5" id="KW-0547">Nucleotide-binding</keyword>
<evidence type="ECO:0000259" key="9">
    <source>
        <dbReference type="Pfam" id="PF00483"/>
    </source>
</evidence>
<dbReference type="InterPro" id="IPR029044">
    <property type="entry name" value="Nucleotide-diphossugar_trans"/>
</dbReference>